<evidence type="ECO:0000256" key="1">
    <source>
        <dbReference type="ARBA" id="ARBA00010879"/>
    </source>
</evidence>
<name>A0AAD7RY35_9TELE</name>
<evidence type="ECO:0000256" key="2">
    <source>
        <dbReference type="ARBA" id="ARBA00012180"/>
    </source>
</evidence>
<dbReference type="EMBL" id="JAINUG010000147">
    <property type="protein sequence ID" value="KAJ8392317.1"/>
    <property type="molecule type" value="Genomic_DNA"/>
</dbReference>
<protein>
    <recommendedName>
        <fullName evidence="2">ribonuclease H</fullName>
        <ecNumber evidence="2">3.1.26.4</ecNumber>
    </recommendedName>
</protein>
<sequence length="223" mass="25089">MWGLSQAQRRHHPLTATRFPTYRSFSARLAGKTVFSKVDLIRGYHQVPVNAEDIPKTAVITPFGLFEFLRMPFGLKNAAQTFQRMMDSVLRDFDFLFVYLDDILIASVSREQHLTHLRFLFDRLSQHGLIINPAKCQFGLSTLDFLGHRIAPDGAVPLPSKVATILEFPRPRTTRALQEFLGMVNLQPVYPTRGCAHASPVRAHSEARPGTLKSIGGGNDRSF</sequence>
<dbReference type="CDD" id="cd01647">
    <property type="entry name" value="RT_LTR"/>
    <property type="match status" value="1"/>
</dbReference>
<dbReference type="GO" id="GO:0008233">
    <property type="term" value="F:peptidase activity"/>
    <property type="evidence" value="ECO:0007669"/>
    <property type="project" value="UniProtKB-KW"/>
</dbReference>
<dbReference type="Pfam" id="PF00078">
    <property type="entry name" value="RVT_1"/>
    <property type="match status" value="1"/>
</dbReference>
<evidence type="ECO:0000313" key="13">
    <source>
        <dbReference type="Proteomes" id="UP001221898"/>
    </source>
</evidence>
<comment type="similarity">
    <text evidence="1">Belongs to the beta type-B retroviral polymerase family. HERV class-II K(HML-2) pol subfamily.</text>
</comment>
<dbReference type="InterPro" id="IPR000477">
    <property type="entry name" value="RT_dom"/>
</dbReference>
<accession>A0AAD7RY35</accession>
<dbReference type="GO" id="GO:0003964">
    <property type="term" value="F:RNA-directed DNA polymerase activity"/>
    <property type="evidence" value="ECO:0007669"/>
    <property type="project" value="UniProtKB-KW"/>
</dbReference>
<dbReference type="Proteomes" id="UP001221898">
    <property type="component" value="Unassembled WGS sequence"/>
</dbReference>
<dbReference type="InterPro" id="IPR043502">
    <property type="entry name" value="DNA/RNA_pol_sf"/>
</dbReference>
<comment type="caution">
    <text evidence="12">The sequence shown here is derived from an EMBL/GenBank/DDBJ whole genome shotgun (WGS) entry which is preliminary data.</text>
</comment>
<evidence type="ECO:0000256" key="6">
    <source>
        <dbReference type="ARBA" id="ARBA00022722"/>
    </source>
</evidence>
<keyword evidence="7" id="KW-0255">Endonuclease</keyword>
<keyword evidence="3" id="KW-0645">Protease</keyword>
<dbReference type="GO" id="GO:0006508">
    <property type="term" value="P:proteolysis"/>
    <property type="evidence" value="ECO:0007669"/>
    <property type="project" value="UniProtKB-KW"/>
</dbReference>
<keyword evidence="5" id="KW-0548">Nucleotidyltransferase</keyword>
<dbReference type="Gene3D" id="3.30.70.270">
    <property type="match status" value="1"/>
</dbReference>
<dbReference type="PANTHER" id="PTHR33064">
    <property type="entry name" value="POL PROTEIN"/>
    <property type="match status" value="1"/>
</dbReference>
<dbReference type="InterPro" id="IPR043128">
    <property type="entry name" value="Rev_trsase/Diguanyl_cyclase"/>
</dbReference>
<gene>
    <name evidence="12" type="ORF">AAFF_G00076810</name>
</gene>
<keyword evidence="4" id="KW-0808">Transferase</keyword>
<evidence type="ECO:0000256" key="7">
    <source>
        <dbReference type="ARBA" id="ARBA00022759"/>
    </source>
</evidence>
<keyword evidence="6" id="KW-0540">Nuclease</keyword>
<evidence type="ECO:0000256" key="4">
    <source>
        <dbReference type="ARBA" id="ARBA00022679"/>
    </source>
</evidence>
<keyword evidence="9" id="KW-0695">RNA-directed DNA polymerase</keyword>
<evidence type="ECO:0000256" key="9">
    <source>
        <dbReference type="ARBA" id="ARBA00022918"/>
    </source>
</evidence>
<dbReference type="InterPro" id="IPR051320">
    <property type="entry name" value="Viral_Replic_Matur_Polypro"/>
</dbReference>
<dbReference type="EC" id="3.1.26.4" evidence="2"/>
<proteinExistence type="inferred from homology"/>
<dbReference type="FunFam" id="3.30.70.270:FF:000164">
    <property type="match status" value="1"/>
</dbReference>
<organism evidence="12 13">
    <name type="scientific">Aldrovandia affinis</name>
    <dbReference type="NCBI Taxonomy" id="143900"/>
    <lineage>
        <taxon>Eukaryota</taxon>
        <taxon>Metazoa</taxon>
        <taxon>Chordata</taxon>
        <taxon>Craniata</taxon>
        <taxon>Vertebrata</taxon>
        <taxon>Euteleostomi</taxon>
        <taxon>Actinopterygii</taxon>
        <taxon>Neopterygii</taxon>
        <taxon>Teleostei</taxon>
        <taxon>Notacanthiformes</taxon>
        <taxon>Halosauridae</taxon>
        <taxon>Aldrovandia</taxon>
    </lineage>
</organism>
<evidence type="ECO:0000259" key="11">
    <source>
        <dbReference type="PROSITE" id="PS50878"/>
    </source>
</evidence>
<reference evidence="12" key="1">
    <citation type="journal article" date="2023" name="Science">
        <title>Genome structures resolve the early diversification of teleost fishes.</title>
        <authorList>
            <person name="Parey E."/>
            <person name="Louis A."/>
            <person name="Montfort J."/>
            <person name="Bouchez O."/>
            <person name="Roques C."/>
            <person name="Iampietro C."/>
            <person name="Lluch J."/>
            <person name="Castinel A."/>
            <person name="Donnadieu C."/>
            <person name="Desvignes T."/>
            <person name="Floi Bucao C."/>
            <person name="Jouanno E."/>
            <person name="Wen M."/>
            <person name="Mejri S."/>
            <person name="Dirks R."/>
            <person name="Jansen H."/>
            <person name="Henkel C."/>
            <person name="Chen W.J."/>
            <person name="Zahm M."/>
            <person name="Cabau C."/>
            <person name="Klopp C."/>
            <person name="Thompson A.W."/>
            <person name="Robinson-Rechavi M."/>
            <person name="Braasch I."/>
            <person name="Lecointre G."/>
            <person name="Bobe J."/>
            <person name="Postlethwait J.H."/>
            <person name="Berthelot C."/>
            <person name="Roest Crollius H."/>
            <person name="Guiguen Y."/>
        </authorList>
    </citation>
    <scope>NUCLEOTIDE SEQUENCE</scope>
    <source>
        <strain evidence="12">NC1722</strain>
    </source>
</reference>
<keyword evidence="8" id="KW-0378">Hydrolase</keyword>
<dbReference type="SUPFAM" id="SSF56672">
    <property type="entry name" value="DNA/RNA polymerases"/>
    <property type="match status" value="1"/>
</dbReference>
<dbReference type="PROSITE" id="PS50878">
    <property type="entry name" value="RT_POL"/>
    <property type="match status" value="1"/>
</dbReference>
<feature type="region of interest" description="Disordered" evidence="10">
    <location>
        <begin position="200"/>
        <end position="223"/>
    </location>
</feature>
<evidence type="ECO:0000256" key="8">
    <source>
        <dbReference type="ARBA" id="ARBA00022801"/>
    </source>
</evidence>
<dbReference type="FunFam" id="3.10.10.10:FF:000007">
    <property type="entry name" value="Retrovirus-related Pol polyprotein from transposon 17.6-like Protein"/>
    <property type="match status" value="1"/>
</dbReference>
<evidence type="ECO:0000256" key="5">
    <source>
        <dbReference type="ARBA" id="ARBA00022695"/>
    </source>
</evidence>
<keyword evidence="13" id="KW-1185">Reference proteome</keyword>
<evidence type="ECO:0000256" key="10">
    <source>
        <dbReference type="SAM" id="MobiDB-lite"/>
    </source>
</evidence>
<evidence type="ECO:0000256" key="3">
    <source>
        <dbReference type="ARBA" id="ARBA00022670"/>
    </source>
</evidence>
<dbReference type="GO" id="GO:0004523">
    <property type="term" value="F:RNA-DNA hybrid ribonuclease activity"/>
    <property type="evidence" value="ECO:0007669"/>
    <property type="project" value="UniProtKB-EC"/>
</dbReference>
<feature type="domain" description="Reverse transcriptase" evidence="11">
    <location>
        <begin position="1"/>
        <end position="150"/>
    </location>
</feature>
<dbReference type="PANTHER" id="PTHR33064:SF37">
    <property type="entry name" value="RIBONUCLEASE H"/>
    <property type="match status" value="1"/>
</dbReference>
<dbReference type="AlphaFoldDB" id="A0AAD7RY35"/>
<evidence type="ECO:0000313" key="12">
    <source>
        <dbReference type="EMBL" id="KAJ8392317.1"/>
    </source>
</evidence>